<dbReference type="PRINTS" id="PR00723">
    <property type="entry name" value="SUBTILISIN"/>
</dbReference>
<organism evidence="19 20">
    <name type="scientific">Jiangella ureilytica</name>
    <dbReference type="NCBI Taxonomy" id="2530374"/>
    <lineage>
        <taxon>Bacteria</taxon>
        <taxon>Bacillati</taxon>
        <taxon>Actinomycetota</taxon>
        <taxon>Actinomycetes</taxon>
        <taxon>Jiangellales</taxon>
        <taxon>Jiangellaceae</taxon>
        <taxon>Jiangella</taxon>
    </lineage>
</organism>
<dbReference type="InterPro" id="IPR003644">
    <property type="entry name" value="Calx_beta"/>
</dbReference>
<evidence type="ECO:0000256" key="8">
    <source>
        <dbReference type="ARBA" id="ARBA00022837"/>
    </source>
</evidence>
<feature type="domain" description="Peptidase S8/S53" evidence="13">
    <location>
        <begin position="263"/>
        <end position="712"/>
    </location>
</feature>
<dbReference type="InterPro" id="IPR000209">
    <property type="entry name" value="Peptidase_S8/S53_dom"/>
</dbReference>
<evidence type="ECO:0000256" key="11">
    <source>
        <dbReference type="RuleBase" id="RU003355"/>
    </source>
</evidence>
<evidence type="ECO:0000256" key="9">
    <source>
        <dbReference type="PIRSR" id="PIRSR615500-1"/>
    </source>
</evidence>
<dbReference type="InterPro" id="IPR037045">
    <property type="entry name" value="S8pro/Inhibitor_I9_sf"/>
</dbReference>
<dbReference type="Pfam" id="PF05922">
    <property type="entry name" value="Inhibitor_I9"/>
    <property type="match status" value="1"/>
</dbReference>
<dbReference type="PROSITE" id="PS51892">
    <property type="entry name" value="SUBTILASE"/>
    <property type="match status" value="1"/>
</dbReference>
<dbReference type="Pfam" id="PF02225">
    <property type="entry name" value="PA"/>
    <property type="match status" value="1"/>
</dbReference>
<sequence>MTMCISARHLPGNAPFREAGDADAIALSHRLPHPRHRPQFARNPDPPPPHPGVAGGFVVEGARMLRRSLTLAAAVACALGLTQGAGAAPAEAPIPPQLEAVTDLALHQQEKGVALRLGTAAAPELYIVQLEDAAVPAYDGGIKGLAATGPEARGAAPLDVDSRAAQAYTGHLEAAQAELVDQIGDEIGRTPEVPFTYTYALNGIAVELTKDEALAVSELPGVTSVQVDQVRELHTDRGPGWIGAPALWDGSGTPAADDTGTKGEGIVVGVIDTGINPANPSFADVVPTSAGGDGYDHTNPRGAGNYVGVCDPANPNHIPNWGCNDKLIGAWDFATPDGPNPYDNDGHGSHTASTAAGNKTDATVYSAEGTEHEFSVTRNIQGVAPHANVIAYDACAAGCPGAATLASINQAIADGVDVINYSIGSPAASPDPWTDTDAVGFLNARAAGIHVAQSAGNEGPGEATVGSPADIPWTTSTAAAQHDRQWQAEVQNVTADGGVTHDPVRGLGFSAATTGTFPIVYAGDLGNPLCLTGAFPAGTDFTGEIVVCDRGNNGRVEKGQIVAALGAEGMILANDAASGDSLNADAHVLPAVHITYDDGVELKAWMASVTGEKASLSGGIEVISDSVGDIMASFSSRGPNRAVEIVSPSITAPGVDIIAANGVGNETSWGFISGTSMASPHMAGSYALLKSIHGDWTPAEAQSAAMTTSKTTVTDNDGTVADWFDMGSGRVDLNVAAKAGLVLDVTPAEYAAANPAEGGDVKDLNLPSMADRQCLETCEWTRTVTGTETGAGTWTVSTESLSDGITVTAEPSTFTIAEGEDVEITITADVAGAPTDDYLFGAVVLTPQEGSEAPAAHLPVAALPSTGVLPDGIEIDTRRDAGSQESAPIEAIEIEDFTATVSGLVPVQEQQLSIPEDTTNTDPYDGNGTQTILVEVPENAARLIADLSDSTAPDLDLFVGTGSTPSAATQVCSSATGTADEFCDVGSPEAGTWWILVQNWDASTPGGTDTVTLGTAVVAGDQGNLTVEGPESQPAGEPFTIRAFYDEDDLDPGETWYGAIALGSAPDSEGDIGVIPVTVNRHADDVTKTASVDTAGPGDTIRYMLTVAPNVTPEDLTYTITDTLPEGTTYVEGTATEGATVEDGVLTWEGTLPTAVGAEGAYSITTSATDPQCVNPVTGTQEYSNLQDFGILAQAGIEGDGIVVTALASRTYGFYDRPYAGVGLSDDGFLIYDYAANDGARPATPQSLPTAARPNNLAAMLWQDMQIVYNQAANSGISLATAGAGLAVIEVDDLRLASDPTGAQGTYDMEAFLFTGSNDLVFAYDNITGPLAGPITIGTENATGTSATSLVNAGSAAGVIANDTVVCASYEGPDLDPVVITYDVTVDADVEDGAVLTNSAVHVTDNPGAQEVTVSDSVAVSLPAITVAATADAVEPATDGTVTFTRPAGSAAGELTVSYSVEDGRYTRPGRDYEPLDGTVTFAPGQTTAVETVGVIDRRGPSPQPRSVTITVSDGPGYLVGDPASATVDIVSDGR</sequence>
<dbReference type="InterPro" id="IPR010259">
    <property type="entry name" value="S8pro/Inhibitor_I9"/>
</dbReference>
<dbReference type="Gene3D" id="2.60.40.740">
    <property type="match status" value="1"/>
</dbReference>
<keyword evidence="6 10" id="KW-0378">Hydrolase</keyword>
<dbReference type="Gene3D" id="2.60.40.2310">
    <property type="match status" value="1"/>
</dbReference>
<protein>
    <submittedName>
        <fullName evidence="19">DUF11 domain-containing protein</fullName>
    </submittedName>
</protein>
<dbReference type="Proteomes" id="UP000295621">
    <property type="component" value="Unassembled WGS sequence"/>
</dbReference>
<dbReference type="CDD" id="cd02120">
    <property type="entry name" value="PA_subtilisin_like"/>
    <property type="match status" value="1"/>
</dbReference>
<dbReference type="Pfam" id="PF01345">
    <property type="entry name" value="DUF11"/>
    <property type="match status" value="1"/>
</dbReference>
<dbReference type="InterPro" id="IPR038081">
    <property type="entry name" value="CalX-like_sf"/>
</dbReference>
<feature type="region of interest" description="Disordered" evidence="12">
    <location>
        <begin position="236"/>
        <end position="259"/>
    </location>
</feature>
<evidence type="ECO:0000259" key="18">
    <source>
        <dbReference type="Pfam" id="PF17766"/>
    </source>
</evidence>
<evidence type="ECO:0000256" key="12">
    <source>
        <dbReference type="SAM" id="MobiDB-lite"/>
    </source>
</evidence>
<evidence type="ECO:0000256" key="5">
    <source>
        <dbReference type="ARBA" id="ARBA00022737"/>
    </source>
</evidence>
<dbReference type="InterPro" id="IPR046450">
    <property type="entry name" value="PA_dom_sf"/>
</dbReference>
<dbReference type="InterPro" id="IPR003137">
    <property type="entry name" value="PA_domain"/>
</dbReference>
<feature type="domain" description="DUF11" evidence="14">
    <location>
        <begin position="1086"/>
        <end position="1180"/>
    </location>
</feature>
<keyword evidence="7 10" id="KW-0720">Serine protease</keyword>
<dbReference type="GO" id="GO:0006508">
    <property type="term" value="P:proteolysis"/>
    <property type="evidence" value="ECO:0007669"/>
    <property type="project" value="UniProtKB-KW"/>
</dbReference>
<comment type="caution">
    <text evidence="19">The sequence shown here is derived from an EMBL/GenBank/DDBJ whole genome shotgun (WGS) entry which is preliminary data.</text>
</comment>
<feature type="domain" description="Subtilisin-like protease fibronectin type-III" evidence="18">
    <location>
        <begin position="763"/>
        <end position="846"/>
    </location>
</feature>
<dbReference type="Pfam" id="PF17766">
    <property type="entry name" value="fn3_6"/>
    <property type="match status" value="1"/>
</dbReference>
<dbReference type="InterPro" id="IPR047589">
    <property type="entry name" value="DUF11_rpt"/>
</dbReference>
<name>A0A4R4S013_9ACTN</name>
<feature type="active site" description="Charge relay system" evidence="9 10">
    <location>
        <position position="347"/>
    </location>
</feature>
<feature type="active site" description="Charge relay system" evidence="9 10">
    <location>
        <position position="676"/>
    </location>
</feature>
<dbReference type="PROSITE" id="PS00136">
    <property type="entry name" value="SUBTILASE_ASP"/>
    <property type="match status" value="1"/>
</dbReference>
<evidence type="ECO:0000256" key="10">
    <source>
        <dbReference type="PROSITE-ProRule" id="PRU01240"/>
    </source>
</evidence>
<gene>
    <name evidence="19" type="ORF">E1212_02560</name>
</gene>
<dbReference type="Gene3D" id="3.50.30.30">
    <property type="match status" value="1"/>
</dbReference>
<dbReference type="GO" id="GO:0004252">
    <property type="term" value="F:serine-type endopeptidase activity"/>
    <property type="evidence" value="ECO:0007669"/>
    <property type="project" value="UniProtKB-UniRule"/>
</dbReference>
<dbReference type="EMBL" id="SMKL01000004">
    <property type="protein sequence ID" value="TDC54343.1"/>
    <property type="molecule type" value="Genomic_DNA"/>
</dbReference>
<dbReference type="Gene3D" id="2.60.120.380">
    <property type="match status" value="1"/>
</dbReference>
<evidence type="ECO:0000259" key="17">
    <source>
        <dbReference type="Pfam" id="PF05922"/>
    </source>
</evidence>
<dbReference type="Gene3D" id="3.40.50.200">
    <property type="entry name" value="Peptidase S8/S53 domain"/>
    <property type="match status" value="1"/>
</dbReference>
<keyword evidence="2" id="KW-0964">Secreted</keyword>
<evidence type="ECO:0000259" key="14">
    <source>
        <dbReference type="Pfam" id="PF01345"/>
    </source>
</evidence>
<dbReference type="InterPro" id="IPR015500">
    <property type="entry name" value="Peptidase_S8_subtilisin-rel"/>
</dbReference>
<accession>A0A4R4S013</accession>
<feature type="domain" description="Calx-beta" evidence="16">
    <location>
        <begin position="1434"/>
        <end position="1498"/>
    </location>
</feature>
<proteinExistence type="inferred from homology"/>
<evidence type="ECO:0000256" key="6">
    <source>
        <dbReference type="ARBA" id="ARBA00022801"/>
    </source>
</evidence>
<keyword evidence="8" id="KW-0106">Calcium</keyword>
<dbReference type="SUPFAM" id="SSF52025">
    <property type="entry name" value="PA domain"/>
    <property type="match status" value="1"/>
</dbReference>
<dbReference type="InterPro" id="IPR041469">
    <property type="entry name" value="Subtilisin-like_FN3"/>
</dbReference>
<dbReference type="SUPFAM" id="SSF141072">
    <property type="entry name" value="CalX-like"/>
    <property type="match status" value="1"/>
</dbReference>
<feature type="domain" description="Inhibitor I9" evidence="17">
    <location>
        <begin position="126"/>
        <end position="234"/>
    </location>
</feature>
<keyword evidence="20" id="KW-1185">Reference proteome</keyword>
<dbReference type="PROSITE" id="PS00138">
    <property type="entry name" value="SUBTILASE_SER"/>
    <property type="match status" value="1"/>
</dbReference>
<feature type="domain" description="PA" evidence="15">
    <location>
        <begin position="516"/>
        <end position="602"/>
    </location>
</feature>
<feature type="region of interest" description="Disordered" evidence="12">
    <location>
        <begin position="338"/>
        <end position="357"/>
    </location>
</feature>
<evidence type="ECO:0000313" key="19">
    <source>
        <dbReference type="EMBL" id="TDC54343.1"/>
    </source>
</evidence>
<dbReference type="InterPro" id="IPR023828">
    <property type="entry name" value="Peptidase_S8_Ser-AS"/>
</dbReference>
<feature type="region of interest" description="Disordered" evidence="12">
    <location>
        <begin position="34"/>
        <end position="55"/>
    </location>
</feature>
<keyword evidence="4" id="KW-0732">Signal</keyword>
<dbReference type="OrthoDB" id="614750at2"/>
<dbReference type="SUPFAM" id="SSF52743">
    <property type="entry name" value="Subtilisin-like"/>
    <property type="match status" value="1"/>
</dbReference>
<feature type="active site" description="Charge relay system" evidence="9 10">
    <location>
        <position position="272"/>
    </location>
</feature>
<dbReference type="Pfam" id="PF00082">
    <property type="entry name" value="Peptidase_S8"/>
    <property type="match status" value="1"/>
</dbReference>
<evidence type="ECO:0000259" key="16">
    <source>
        <dbReference type="Pfam" id="PF03160"/>
    </source>
</evidence>
<evidence type="ECO:0000256" key="1">
    <source>
        <dbReference type="ARBA" id="ARBA00011073"/>
    </source>
</evidence>
<dbReference type="InterPro" id="IPR045051">
    <property type="entry name" value="SBT"/>
</dbReference>
<keyword evidence="5" id="KW-0677">Repeat</keyword>
<evidence type="ECO:0000313" key="20">
    <source>
        <dbReference type="Proteomes" id="UP000295621"/>
    </source>
</evidence>
<evidence type="ECO:0000259" key="15">
    <source>
        <dbReference type="Pfam" id="PF02225"/>
    </source>
</evidence>
<dbReference type="Gene3D" id="3.30.70.80">
    <property type="entry name" value="Peptidase S8 propeptide/proteinase inhibitor I9"/>
    <property type="match status" value="1"/>
</dbReference>
<dbReference type="Pfam" id="PF03160">
    <property type="entry name" value="Calx-beta"/>
    <property type="match status" value="1"/>
</dbReference>
<evidence type="ECO:0000259" key="13">
    <source>
        <dbReference type="Pfam" id="PF00082"/>
    </source>
</evidence>
<comment type="similarity">
    <text evidence="1 10 11">Belongs to the peptidase S8 family.</text>
</comment>
<evidence type="ECO:0000256" key="2">
    <source>
        <dbReference type="ARBA" id="ARBA00022525"/>
    </source>
</evidence>
<dbReference type="InterPro" id="IPR001434">
    <property type="entry name" value="OmcB-like_DUF11"/>
</dbReference>
<evidence type="ECO:0000256" key="7">
    <source>
        <dbReference type="ARBA" id="ARBA00022825"/>
    </source>
</evidence>
<dbReference type="InterPro" id="IPR036852">
    <property type="entry name" value="Peptidase_S8/S53_dom_sf"/>
</dbReference>
<dbReference type="InterPro" id="IPR023827">
    <property type="entry name" value="Peptidase_S8_Asp-AS"/>
</dbReference>
<dbReference type="NCBIfam" id="TIGR01451">
    <property type="entry name" value="B_ant_repeat"/>
    <property type="match status" value="1"/>
</dbReference>
<evidence type="ECO:0000256" key="3">
    <source>
        <dbReference type="ARBA" id="ARBA00022670"/>
    </source>
</evidence>
<evidence type="ECO:0000256" key="4">
    <source>
        <dbReference type="ARBA" id="ARBA00022729"/>
    </source>
</evidence>
<dbReference type="GO" id="GO:0007154">
    <property type="term" value="P:cell communication"/>
    <property type="evidence" value="ECO:0007669"/>
    <property type="project" value="InterPro"/>
</dbReference>
<dbReference type="PANTHER" id="PTHR10795">
    <property type="entry name" value="PROPROTEIN CONVERTASE SUBTILISIN/KEXIN"/>
    <property type="match status" value="1"/>
</dbReference>
<dbReference type="Gene3D" id="2.60.40.2030">
    <property type="match status" value="1"/>
</dbReference>
<reference evidence="19 20" key="1">
    <citation type="submission" date="2019-02" db="EMBL/GenBank/DDBJ databases">
        <title>Draft genome sequences of novel Actinobacteria.</title>
        <authorList>
            <person name="Sahin N."/>
            <person name="Ay H."/>
            <person name="Saygin H."/>
        </authorList>
    </citation>
    <scope>NUCLEOTIDE SEQUENCE [LARGE SCALE GENOMIC DNA]</scope>
    <source>
        <strain evidence="19 20">KC603</strain>
    </source>
</reference>
<dbReference type="GO" id="GO:0016020">
    <property type="term" value="C:membrane"/>
    <property type="evidence" value="ECO:0007669"/>
    <property type="project" value="InterPro"/>
</dbReference>
<keyword evidence="3 10" id="KW-0645">Protease</keyword>